<reference evidence="1 2" key="1">
    <citation type="submission" date="2015-07" db="EMBL/GenBank/DDBJ databases">
        <authorList>
            <person name="Noorani M."/>
        </authorList>
    </citation>
    <scope>NUCLEOTIDE SEQUENCE [LARGE SCALE GENOMIC DNA]</scope>
    <source>
        <strain evidence="1 2">KCTC 42284</strain>
    </source>
</reference>
<dbReference type="EMBL" id="CP012154">
    <property type="protein sequence ID" value="AKS41559.1"/>
    <property type="molecule type" value="Genomic_DNA"/>
</dbReference>
<keyword evidence="2" id="KW-1185">Reference proteome</keyword>
<sequence length="144" mass="15660">MTERSSLPAALDRVYRSAIYRVFGESYFAFRIDRFSPELAAWQVEQGVEQSAFLTACNPASRQLGEGENRTRQALLLDALGHLPCMPGQGEDPSGRWPAEASVLVAGLDPDEARALGLKFGQAAVVHIGHDAIPRLLAIPETLD</sequence>
<dbReference type="Proteomes" id="UP000066624">
    <property type="component" value="Chromosome"/>
</dbReference>
<dbReference type="STRING" id="1579979.WM2015_1185"/>
<dbReference type="AlphaFoldDB" id="A0A0K0XV19"/>
<organism evidence="1 2">
    <name type="scientific">Wenzhouxiangella marina</name>
    <dbReference type="NCBI Taxonomy" id="1579979"/>
    <lineage>
        <taxon>Bacteria</taxon>
        <taxon>Pseudomonadati</taxon>
        <taxon>Pseudomonadota</taxon>
        <taxon>Gammaproteobacteria</taxon>
        <taxon>Chromatiales</taxon>
        <taxon>Wenzhouxiangellaceae</taxon>
        <taxon>Wenzhouxiangella</taxon>
    </lineage>
</organism>
<dbReference type="KEGG" id="wma:WM2015_1185"/>
<dbReference type="OrthoDB" id="1493624at2"/>
<evidence type="ECO:0000313" key="1">
    <source>
        <dbReference type="EMBL" id="AKS41559.1"/>
    </source>
</evidence>
<dbReference type="RefSeq" id="WP_049725195.1">
    <property type="nucleotide sequence ID" value="NZ_CP012154.1"/>
</dbReference>
<gene>
    <name evidence="1" type="ORF">WM2015_1185</name>
</gene>
<dbReference type="InterPro" id="IPR021710">
    <property type="entry name" value="DUF3293"/>
</dbReference>
<protein>
    <submittedName>
        <fullName evidence="1">Uncharacterized protein</fullName>
    </submittedName>
</protein>
<name>A0A0K0XV19_9GAMM</name>
<dbReference type="Pfam" id="PF11697">
    <property type="entry name" value="DUF3293"/>
    <property type="match status" value="1"/>
</dbReference>
<accession>A0A0K0XV19</accession>
<proteinExistence type="predicted"/>
<evidence type="ECO:0000313" key="2">
    <source>
        <dbReference type="Proteomes" id="UP000066624"/>
    </source>
</evidence>